<feature type="region of interest" description="Disordered" evidence="3">
    <location>
        <begin position="407"/>
        <end position="428"/>
    </location>
</feature>
<feature type="domain" description="Glycosyl transferase family 1" evidence="4">
    <location>
        <begin position="201"/>
        <end position="361"/>
    </location>
</feature>
<dbReference type="PANTHER" id="PTHR12526">
    <property type="entry name" value="GLYCOSYLTRANSFERASE"/>
    <property type="match status" value="1"/>
</dbReference>
<gene>
    <name evidence="5" type="ORF">GPA10_11725</name>
</gene>
<reference evidence="5 6" key="1">
    <citation type="submission" date="2019-11" db="EMBL/GenBank/DDBJ databases">
        <title>Streptomyces typhae sp. nov., a novel endophytic actinomycete isolated from the root of cattail pollen (Typha angustifolia L.).</title>
        <authorList>
            <person name="Peng C."/>
        </authorList>
    </citation>
    <scope>NUCLEOTIDE SEQUENCE [LARGE SCALE GENOMIC DNA]</scope>
    <source>
        <strain evidence="6">p1417</strain>
    </source>
</reference>
<dbReference type="Pfam" id="PF00534">
    <property type="entry name" value="Glycos_transf_1"/>
    <property type="match status" value="1"/>
</dbReference>
<evidence type="ECO:0000313" key="6">
    <source>
        <dbReference type="Proteomes" id="UP000483802"/>
    </source>
</evidence>
<evidence type="ECO:0000256" key="1">
    <source>
        <dbReference type="ARBA" id="ARBA00021292"/>
    </source>
</evidence>
<dbReference type="SUPFAM" id="SSF53756">
    <property type="entry name" value="UDP-Glycosyltransferase/glycogen phosphorylase"/>
    <property type="match status" value="1"/>
</dbReference>
<name>A0A6L6WVY1_9ACTN</name>
<evidence type="ECO:0000313" key="5">
    <source>
        <dbReference type="EMBL" id="MVO85404.1"/>
    </source>
</evidence>
<feature type="region of interest" description="Disordered" evidence="3">
    <location>
        <begin position="709"/>
        <end position="758"/>
    </location>
</feature>
<dbReference type="EMBL" id="WPNZ01000005">
    <property type="protein sequence ID" value="MVO85404.1"/>
    <property type="molecule type" value="Genomic_DNA"/>
</dbReference>
<keyword evidence="2 5" id="KW-0808">Transferase</keyword>
<dbReference type="InterPro" id="IPR001296">
    <property type="entry name" value="Glyco_trans_1"/>
</dbReference>
<dbReference type="Proteomes" id="UP000483802">
    <property type="component" value="Unassembled WGS sequence"/>
</dbReference>
<evidence type="ECO:0000256" key="3">
    <source>
        <dbReference type="SAM" id="MobiDB-lite"/>
    </source>
</evidence>
<evidence type="ECO:0000256" key="2">
    <source>
        <dbReference type="ARBA" id="ARBA00022679"/>
    </source>
</evidence>
<dbReference type="PANTHER" id="PTHR12526:SF627">
    <property type="entry name" value="D-RHAMNOSYLTRANSFERASE WBPZ"/>
    <property type="match status" value="1"/>
</dbReference>
<keyword evidence="6" id="KW-1185">Reference proteome</keyword>
<evidence type="ECO:0000259" key="4">
    <source>
        <dbReference type="Pfam" id="PF00534"/>
    </source>
</evidence>
<protein>
    <recommendedName>
        <fullName evidence="1">D-inositol 3-phosphate glycosyltransferase</fullName>
    </recommendedName>
</protein>
<organism evidence="5 6">
    <name type="scientific">Streptomyces typhae</name>
    <dbReference type="NCBI Taxonomy" id="2681492"/>
    <lineage>
        <taxon>Bacteria</taxon>
        <taxon>Bacillati</taxon>
        <taxon>Actinomycetota</taxon>
        <taxon>Actinomycetes</taxon>
        <taxon>Kitasatosporales</taxon>
        <taxon>Streptomycetaceae</taxon>
        <taxon>Streptomyces</taxon>
    </lineage>
</organism>
<dbReference type="Gene3D" id="3.40.50.2000">
    <property type="entry name" value="Glycogen Phosphorylase B"/>
    <property type="match status" value="2"/>
</dbReference>
<proteinExistence type="predicted"/>
<sequence length="758" mass="81657">MKIAFLINNAYGIGGTIRATVNLSRALADRHDVEVVSVHQVNDEPELAFDGRVRLSALIDMRRDSPTYEGDHPLTAQPCTMFPDTGAAANSARLPYSALQDERIGAWLRATDAEVVIATRPDLNGYLARDGQSRYLRIGQEHLSLDAHNATLRAHQNKAIAGLDAFVTVSDADAAQYRRALPDVTARILCIPNSVPEPAVEPSEQRSDVIVAAGRLTGVKRYDRLISAFAKVADNHPTWTLRLYGRGPERPKLRRQIDELGLYNRISLMGPVSPIETEWAKGSLAAVSSDMESFGMTIVEAMHCGVPVISTDCPHGPAEILDETNGVLVPLDTGVDGYAAALDRLMADAPLRARLGAAALKRAAAYAPPAIARRYETLFQELSGPAPRRSPKAGNLGSLWTRLKASLPSRPEAHSEPSPAQEADPGTEPVVRPVVFARATAGGGITLRLDPATLPPGPLDFLARLRRDPKGRHVRVPMAPVPAASGPYDVHVTLDPAEHALSEGRWDCYVVGEGTAGKRARLVCAMAERSRSVGRDPLLLDGEVSAWLPYATADGFLALRVWQRTAHAEVTDIAIGDDHATVTARLFGADAPESMDGATVIAVSREGEPHDFTLPVTRSAARAGEFSFTLPYSRALALRNSSHDLWDLRLHLGHTSPPVTIGRIGGDIVDRKKTDVVPAVLLQHGTRGETRAKPFFTVTNDLALSLRDTEEAPEPGTPEPREAAPAPQVVIRTPEAVAREAEAMPQAPEADQPRETVG</sequence>
<comment type="caution">
    <text evidence="5">The sequence shown here is derived from an EMBL/GenBank/DDBJ whole genome shotgun (WGS) entry which is preliminary data.</text>
</comment>
<dbReference type="AlphaFoldDB" id="A0A6L6WVY1"/>
<accession>A0A6L6WVY1</accession>
<dbReference type="RefSeq" id="WP_157165439.1">
    <property type="nucleotide sequence ID" value="NZ_WPNZ01000005.1"/>
</dbReference>
<dbReference type="GO" id="GO:0016740">
    <property type="term" value="F:transferase activity"/>
    <property type="evidence" value="ECO:0007669"/>
    <property type="project" value="UniProtKB-KW"/>
</dbReference>